<evidence type="ECO:0000313" key="6">
    <source>
        <dbReference type="Proteomes" id="UP001296967"/>
    </source>
</evidence>
<accession>A0AAJ0UCS6</accession>
<feature type="domain" description="Transketolase N-terminal" evidence="4">
    <location>
        <begin position="97"/>
        <end position="259"/>
    </location>
</feature>
<dbReference type="Gene3D" id="3.40.50.970">
    <property type="match status" value="1"/>
</dbReference>
<evidence type="ECO:0000256" key="2">
    <source>
        <dbReference type="ARBA" id="ARBA00007131"/>
    </source>
</evidence>
<keyword evidence="6" id="KW-1185">Reference proteome</keyword>
<dbReference type="EMBL" id="NHSF01000008">
    <property type="protein sequence ID" value="MBK5929148.1"/>
    <property type="molecule type" value="Genomic_DNA"/>
</dbReference>
<protein>
    <submittedName>
        <fullName evidence="5">Transketolase</fullName>
    </submittedName>
</protein>
<proteinExistence type="inferred from homology"/>
<name>A0AAJ0UCS6_HALSE</name>
<dbReference type="PANTHER" id="PTHR47514">
    <property type="entry name" value="TRANSKETOLASE N-TERMINAL SECTION-RELATED"/>
    <property type="match status" value="1"/>
</dbReference>
<comment type="similarity">
    <text evidence="2">Belongs to the transketolase family.</text>
</comment>
<dbReference type="SUPFAM" id="SSF52518">
    <property type="entry name" value="Thiamin diphosphate-binding fold (THDP-binding)"/>
    <property type="match status" value="1"/>
</dbReference>
<evidence type="ECO:0000313" key="5">
    <source>
        <dbReference type="EMBL" id="MBK5929148.1"/>
    </source>
</evidence>
<dbReference type="InterPro" id="IPR005474">
    <property type="entry name" value="Transketolase_N"/>
</dbReference>
<dbReference type="PANTHER" id="PTHR47514:SF1">
    <property type="entry name" value="TRANSKETOLASE N-TERMINAL SECTION-RELATED"/>
    <property type="match status" value="1"/>
</dbReference>
<keyword evidence="3" id="KW-0786">Thiamine pyrophosphate</keyword>
<gene>
    <name evidence="5" type="ORF">CCR82_01005</name>
</gene>
<comment type="cofactor">
    <cofactor evidence="1">
        <name>thiamine diphosphate</name>
        <dbReference type="ChEBI" id="CHEBI:58937"/>
    </cofactor>
</comment>
<dbReference type="AlphaFoldDB" id="A0AAJ0UCS6"/>
<reference evidence="5" key="1">
    <citation type="submission" date="2017-05" db="EMBL/GenBank/DDBJ databases">
        <authorList>
            <person name="Imhoff J.F."/>
            <person name="Rahn T."/>
            <person name="Kuenzel S."/>
            <person name="Neulinger S.C."/>
        </authorList>
    </citation>
    <scope>NUCLEOTIDE SEQUENCE</scope>
    <source>
        <strain evidence="5">DSM 4395</strain>
    </source>
</reference>
<comment type="caution">
    <text evidence="5">The sequence shown here is derived from an EMBL/GenBank/DDBJ whole genome shotgun (WGS) entry which is preliminary data.</text>
</comment>
<dbReference type="Proteomes" id="UP001296967">
    <property type="component" value="Unassembled WGS sequence"/>
</dbReference>
<evidence type="ECO:0000256" key="3">
    <source>
        <dbReference type="ARBA" id="ARBA00023052"/>
    </source>
</evidence>
<organism evidence="5 6">
    <name type="scientific">Halochromatium salexigens</name>
    <name type="common">Chromatium salexigens</name>
    <dbReference type="NCBI Taxonomy" id="49447"/>
    <lineage>
        <taxon>Bacteria</taxon>
        <taxon>Pseudomonadati</taxon>
        <taxon>Pseudomonadota</taxon>
        <taxon>Gammaproteobacteria</taxon>
        <taxon>Chromatiales</taxon>
        <taxon>Chromatiaceae</taxon>
        <taxon>Halochromatium</taxon>
    </lineage>
</organism>
<sequence length="338" mass="36563">MNAQRPQPDPQAISAELSALTVQSVAAGIRRRVLEHTLRNNGGYLSQACSAAEILATLFLRVMQLGPSTAPLIPRPFAGVPSQNNPAALTGAGYNGPRAPDLDRFIFSPVHYALVLYALLIELGRLGPDALERFNTDGSTVELIGAEHSPGHEVTAGSLGQALSQAGGIALARRLRGESGRVWVFMSDGEFQEGQTWEAFAALAHHHIGNLGVYIDANAQQCDGAMADVMTIEPLADRLRAFGAEVHEVDGHDAEALAKPALARENTVIRERHDTAGQQDPTPAAIDRPLVVIARTDTCRGIDLLRERAPKLHYLRFKSPNEQDAYEDLLEHWQDLAS</sequence>
<evidence type="ECO:0000259" key="4">
    <source>
        <dbReference type="Pfam" id="PF00456"/>
    </source>
</evidence>
<evidence type="ECO:0000256" key="1">
    <source>
        <dbReference type="ARBA" id="ARBA00001964"/>
    </source>
</evidence>
<reference evidence="5" key="2">
    <citation type="journal article" date="2020" name="Microorganisms">
        <title>Osmotic Adaptation and Compatible Solute Biosynthesis of Phototrophic Bacteria as Revealed from Genome Analyses.</title>
        <authorList>
            <person name="Imhoff J.F."/>
            <person name="Rahn T."/>
            <person name="Kunzel S."/>
            <person name="Keller A."/>
            <person name="Neulinger S.C."/>
        </authorList>
    </citation>
    <scope>NUCLEOTIDE SEQUENCE</scope>
    <source>
        <strain evidence="5">DSM 4395</strain>
    </source>
</reference>
<dbReference type="InterPro" id="IPR029061">
    <property type="entry name" value="THDP-binding"/>
</dbReference>
<dbReference type="Pfam" id="PF00456">
    <property type="entry name" value="Transketolase_N"/>
    <property type="match status" value="1"/>
</dbReference>